<evidence type="ECO:0000256" key="1">
    <source>
        <dbReference type="ARBA" id="ARBA00022801"/>
    </source>
</evidence>
<dbReference type="PANTHER" id="PTHR48081">
    <property type="entry name" value="AB HYDROLASE SUPERFAMILY PROTEIN C4A8.06C"/>
    <property type="match status" value="1"/>
</dbReference>
<dbReference type="InterPro" id="IPR050300">
    <property type="entry name" value="GDXG_lipolytic_enzyme"/>
</dbReference>
<accession>A0A6J7RMR2</accession>
<dbReference type="SUPFAM" id="SSF53474">
    <property type="entry name" value="alpha/beta-Hydrolases"/>
    <property type="match status" value="1"/>
</dbReference>
<dbReference type="GO" id="GO:0006508">
    <property type="term" value="P:proteolysis"/>
    <property type="evidence" value="ECO:0007669"/>
    <property type="project" value="InterPro"/>
</dbReference>
<evidence type="ECO:0000259" key="2">
    <source>
        <dbReference type="Pfam" id="PF20434"/>
    </source>
</evidence>
<dbReference type="Gene3D" id="3.40.50.1820">
    <property type="entry name" value="alpha/beta hydrolase"/>
    <property type="match status" value="1"/>
</dbReference>
<organism evidence="3">
    <name type="scientific">freshwater metagenome</name>
    <dbReference type="NCBI Taxonomy" id="449393"/>
    <lineage>
        <taxon>unclassified sequences</taxon>
        <taxon>metagenomes</taxon>
        <taxon>ecological metagenomes</taxon>
    </lineage>
</organism>
<name>A0A6J7RMR2_9ZZZZ</name>
<keyword evidence="1" id="KW-0378">Hydrolase</keyword>
<dbReference type="InterPro" id="IPR029058">
    <property type="entry name" value="AB_hydrolase_fold"/>
</dbReference>
<gene>
    <name evidence="3" type="ORF">UFOPK4175_00234</name>
</gene>
<proteinExistence type="predicted"/>
<protein>
    <submittedName>
        <fullName evidence="3">Unannotated protein</fullName>
    </submittedName>
</protein>
<dbReference type="EMBL" id="CAFBPX010000024">
    <property type="protein sequence ID" value="CAB5030129.1"/>
    <property type="molecule type" value="Genomic_DNA"/>
</dbReference>
<dbReference type="AlphaFoldDB" id="A0A6J7RMR2"/>
<sequence>MRAPLSTALLTCLALIAPSSAAAASPAPKPDATQHCGPAAAKIAIIVVHGGGFLGGNPTKTDLICRQLGAKGWSVTNIDYPVRNFIGTEQVLRAAALKAARTSARVFAYGESAGGGLAALAAARRWVDGAFAWAPVSDIPAWGHWRQESGSLWGRSLDDDDWEDLARISAQSWENKTSSPILVVHGTNDATVPFSQSVQMKKHWPTMTLRRYRGGHWPNAAVHSAAVSCFGGQQPCAWARLQPGR</sequence>
<reference evidence="3" key="1">
    <citation type="submission" date="2020-05" db="EMBL/GenBank/DDBJ databases">
        <authorList>
            <person name="Chiriac C."/>
            <person name="Salcher M."/>
            <person name="Ghai R."/>
            <person name="Kavagutti S V."/>
        </authorList>
    </citation>
    <scope>NUCLEOTIDE SEQUENCE</scope>
</reference>
<feature type="domain" description="BD-FAE-like" evidence="2">
    <location>
        <begin position="44"/>
        <end position="202"/>
    </location>
</feature>
<dbReference type="InterPro" id="IPR049492">
    <property type="entry name" value="BD-FAE-like_dom"/>
</dbReference>
<dbReference type="Pfam" id="PF20434">
    <property type="entry name" value="BD-FAE"/>
    <property type="match status" value="1"/>
</dbReference>
<evidence type="ECO:0000313" key="3">
    <source>
        <dbReference type="EMBL" id="CAB5030129.1"/>
    </source>
</evidence>
<dbReference type="GO" id="GO:0008236">
    <property type="term" value="F:serine-type peptidase activity"/>
    <property type="evidence" value="ECO:0007669"/>
    <property type="project" value="InterPro"/>
</dbReference>